<dbReference type="EMBL" id="LS999521">
    <property type="protein sequence ID" value="VAX45549.1"/>
    <property type="molecule type" value="Genomic_DNA"/>
</dbReference>
<protein>
    <recommendedName>
        <fullName evidence="3">Lipoprotein</fullName>
    </recommendedName>
</protein>
<organism evidence="1 2">
    <name type="scientific">Acinetobacter calcoaceticus</name>
    <dbReference type="NCBI Taxonomy" id="471"/>
    <lineage>
        <taxon>Bacteria</taxon>
        <taxon>Pseudomonadati</taxon>
        <taxon>Pseudomonadota</taxon>
        <taxon>Gammaproteobacteria</taxon>
        <taxon>Moraxellales</taxon>
        <taxon>Moraxellaceae</taxon>
        <taxon>Acinetobacter</taxon>
        <taxon>Acinetobacter calcoaceticus/baumannii complex</taxon>
    </lineage>
</organism>
<sequence>MKKIQFSLLSFLMLTGCGENNQSIVPNKDNTLLIQGVSVNEKVELNPAITNYDLIAYGNEPTEAVLINLTGQEKKLLGSISLKPYSNIASLDYLVWKDTLNKALICLPILTCPDGTTYKIENFGDKLKLSFDLNQSKNEFSVTSINEEEVGNRVPVVVSGNINFTVPSNWPLFQKDRFSAIKVNDIAIDGSIFKIIDFEESKQYYNNELIYTTKKFTLKKNEDISYLSIIFYENKVKGNALINLVYKGWDFKNIEKLSDQFWKEDQKNIDFNLENIELIDHINNRRLNVSVNVNMPKTYSDLQFGDQKIVMLPIHNRYIATVKNDRKIYNLGFENSNELIDISIIQELAGHLSVKTIIGEQEFMCGNREIPCSGITSDSDRQTFYFHNVKAGANTLNGMTHITGVFEQK</sequence>
<reference evidence="1 2" key="1">
    <citation type="submission" date="2018-08" db="EMBL/GenBank/DDBJ databases">
        <authorList>
            <person name="Gonzaga-Molto A."/>
        </authorList>
    </citation>
    <scope>NUCLEOTIDE SEQUENCE [LARGE SCALE GENOMIC DNA]</scope>
    <source>
        <strain evidence="1">Acinetobacter calcoaceticus str. 2117</strain>
    </source>
</reference>
<gene>
    <name evidence="1" type="ORF">AC2117_02747</name>
</gene>
<proteinExistence type="predicted"/>
<dbReference type="PROSITE" id="PS51257">
    <property type="entry name" value="PROKAR_LIPOPROTEIN"/>
    <property type="match status" value="1"/>
</dbReference>
<dbReference type="RefSeq" id="WP_133974863.1">
    <property type="nucleotide sequence ID" value="NZ_LS999521.1"/>
</dbReference>
<dbReference type="AlphaFoldDB" id="A0A446ZM09"/>
<accession>A0A446ZM09</accession>
<name>A0A446ZM09_ACICA</name>
<evidence type="ECO:0000313" key="2">
    <source>
        <dbReference type="Proteomes" id="UP000294355"/>
    </source>
</evidence>
<evidence type="ECO:0008006" key="3">
    <source>
        <dbReference type="Google" id="ProtNLM"/>
    </source>
</evidence>
<dbReference type="Proteomes" id="UP000294355">
    <property type="component" value="Chromosome"/>
</dbReference>
<evidence type="ECO:0000313" key="1">
    <source>
        <dbReference type="EMBL" id="VAX45549.1"/>
    </source>
</evidence>
<dbReference type="OrthoDB" id="6706239at2"/>